<evidence type="ECO:0000256" key="2">
    <source>
        <dbReference type="ARBA" id="ARBA00022448"/>
    </source>
</evidence>
<keyword evidence="7 10" id="KW-0472">Membrane</keyword>
<dbReference type="RefSeq" id="WP_106522863.1">
    <property type="nucleotide sequence ID" value="NZ_PYGD01000003.1"/>
</dbReference>
<dbReference type="PROSITE" id="PS51257">
    <property type="entry name" value="PROKAR_LIPOPROTEIN"/>
    <property type="match status" value="1"/>
</dbReference>
<dbReference type="Pfam" id="PF07715">
    <property type="entry name" value="Plug"/>
    <property type="match status" value="1"/>
</dbReference>
<evidence type="ECO:0000313" key="15">
    <source>
        <dbReference type="Proteomes" id="UP000240572"/>
    </source>
</evidence>
<evidence type="ECO:0000256" key="7">
    <source>
        <dbReference type="ARBA" id="ARBA00023136"/>
    </source>
</evidence>
<accession>A0A2P8D636</accession>
<dbReference type="InterPro" id="IPR039426">
    <property type="entry name" value="TonB-dep_rcpt-like"/>
</dbReference>
<keyword evidence="2" id="KW-0813">Transport</keyword>
<comment type="subcellular location">
    <subcellularLocation>
        <location evidence="1">Cell outer membrane</location>
        <topology evidence="1">Multi-pass membrane protein</topology>
    </subcellularLocation>
</comment>
<dbReference type="GO" id="GO:0044718">
    <property type="term" value="P:siderophore transmembrane transport"/>
    <property type="evidence" value="ECO:0007669"/>
    <property type="project" value="TreeGrafter"/>
</dbReference>
<dbReference type="OrthoDB" id="9812892at2"/>
<dbReference type="InterPro" id="IPR037066">
    <property type="entry name" value="Plug_dom_sf"/>
</dbReference>
<evidence type="ECO:0000259" key="12">
    <source>
        <dbReference type="Pfam" id="PF00593"/>
    </source>
</evidence>
<dbReference type="Gene3D" id="2.40.170.20">
    <property type="entry name" value="TonB-dependent receptor, beta-barrel domain"/>
    <property type="match status" value="1"/>
</dbReference>
<sequence length="802" mass="90102">MSHLFKILCLLFHLLFFFHFAAQACDWKFRVTDELGQAVSQAHIRIETLQTEGLTSQQGTLLLPGHKEGNYVLQVSAKHYRRRTLSLRLDCATDTTYTIMLEPERQELETVQVNSQSANQVARASAFSMEAIDMKAQYSRSSDMNSLLNRATGLRLRSDGYLGAPVNINLGGLQGKAVRLFRDGIPLEIFGHGYDPSLISANMLERVEIYKGAMPVALGADALGGGINFVSRRLYHSSLEATYEIGSFGTHKLGLNAGYCNDSSRFFAGVSMALNTSKNNYTITAPMLDPVTAQQVPTAVKRFHDATRSFYAEGFAGWRRLSWADELRLTLIGSGLSKEVQNDVQMNKVYGQARGSDIGITPMLHWQKGFLGNRLNIRTTFAYSSFATRFTDTATIRYNWDGRVIAANMPPGEINNGSLQRLQFRFYTARVYAAYQLHALHSLELSSTLTARTRTGSDPYGARTATAGQQDILTIPAHYYKSATGLGLRSLLLQGKIENHIALKYYTMEARGYSSDNFGFTKQGSTATNNPGLTEALSYRVNSHWLVKASYEYATRQPDESELFGDGIMIRDNLSLQPEKSHNINAGAWFRSGNETGDKISAAVNLFYRRVQDLILLQADIPYNRYINYDNARIKGVELELQYNPLPWLSLGGNATYQDIRRVDIREPSLRFLNDSRVNNIPFLFGNLNIAFSFNHLLLRNSRLEVLYYCNYVHRFFLLPVSRQQEPSLFGAIAPGYSNLVIPNDGRTAQVAQDAGLVYHLPQDKISVAFECTNIGNTRLFDNFKVQRPGRAFHLKVKYLLR</sequence>
<dbReference type="InterPro" id="IPR012910">
    <property type="entry name" value="Plug_dom"/>
</dbReference>
<evidence type="ECO:0000259" key="13">
    <source>
        <dbReference type="Pfam" id="PF07715"/>
    </source>
</evidence>
<evidence type="ECO:0000256" key="8">
    <source>
        <dbReference type="ARBA" id="ARBA00023170"/>
    </source>
</evidence>
<dbReference type="Pfam" id="PF00593">
    <property type="entry name" value="TonB_dep_Rec_b-barrel"/>
    <property type="match status" value="1"/>
</dbReference>
<dbReference type="AlphaFoldDB" id="A0A2P8D636"/>
<feature type="chain" id="PRO_5015143858" evidence="11">
    <location>
        <begin position="25"/>
        <end position="802"/>
    </location>
</feature>
<feature type="signal peptide" evidence="11">
    <location>
        <begin position="1"/>
        <end position="24"/>
    </location>
</feature>
<dbReference type="PANTHER" id="PTHR30069:SF29">
    <property type="entry name" value="HEMOGLOBIN AND HEMOGLOBIN-HAPTOGLOBIN-BINDING PROTEIN 1-RELATED"/>
    <property type="match status" value="1"/>
</dbReference>
<comment type="similarity">
    <text evidence="10">Belongs to the TonB-dependent receptor family.</text>
</comment>
<proteinExistence type="inferred from homology"/>
<dbReference type="InterPro" id="IPR036942">
    <property type="entry name" value="Beta-barrel_TonB_sf"/>
</dbReference>
<gene>
    <name evidence="14" type="ORF">B0I18_103261</name>
</gene>
<evidence type="ECO:0000256" key="6">
    <source>
        <dbReference type="ARBA" id="ARBA00023077"/>
    </source>
</evidence>
<feature type="domain" description="TonB-dependent receptor-like beta-barrel" evidence="12">
    <location>
        <begin position="486"/>
        <end position="694"/>
    </location>
</feature>
<keyword evidence="5 11" id="KW-0732">Signal</keyword>
<keyword evidence="9" id="KW-0998">Cell outer membrane</keyword>
<reference evidence="14 15" key="1">
    <citation type="submission" date="2018-03" db="EMBL/GenBank/DDBJ databases">
        <title>Genomic Encyclopedia of Type Strains, Phase III (KMG-III): the genomes of soil and plant-associated and newly described type strains.</title>
        <authorList>
            <person name="Whitman W."/>
        </authorList>
    </citation>
    <scope>NUCLEOTIDE SEQUENCE [LARGE SCALE GENOMIC DNA]</scope>
    <source>
        <strain evidence="14 15">CGMCC 1.12700</strain>
    </source>
</reference>
<evidence type="ECO:0000256" key="5">
    <source>
        <dbReference type="ARBA" id="ARBA00022729"/>
    </source>
</evidence>
<dbReference type="SUPFAM" id="SSF49464">
    <property type="entry name" value="Carboxypeptidase regulatory domain-like"/>
    <property type="match status" value="1"/>
</dbReference>
<evidence type="ECO:0000256" key="11">
    <source>
        <dbReference type="SAM" id="SignalP"/>
    </source>
</evidence>
<keyword evidence="15" id="KW-1185">Reference proteome</keyword>
<keyword evidence="4" id="KW-0812">Transmembrane</keyword>
<evidence type="ECO:0000256" key="1">
    <source>
        <dbReference type="ARBA" id="ARBA00004571"/>
    </source>
</evidence>
<protein>
    <submittedName>
        <fullName evidence="14">Outer membrane receptor protein involved in Fe transport</fullName>
    </submittedName>
</protein>
<evidence type="ECO:0000256" key="9">
    <source>
        <dbReference type="ARBA" id="ARBA00023237"/>
    </source>
</evidence>
<name>A0A2P8D636_9BACT</name>
<keyword evidence="6 10" id="KW-0798">TonB box</keyword>
<dbReference type="GO" id="GO:0015344">
    <property type="term" value="F:siderophore uptake transmembrane transporter activity"/>
    <property type="evidence" value="ECO:0007669"/>
    <property type="project" value="TreeGrafter"/>
</dbReference>
<evidence type="ECO:0000313" key="14">
    <source>
        <dbReference type="EMBL" id="PSK92683.1"/>
    </source>
</evidence>
<evidence type="ECO:0000256" key="4">
    <source>
        <dbReference type="ARBA" id="ARBA00022692"/>
    </source>
</evidence>
<feature type="domain" description="TonB-dependent receptor plug" evidence="13">
    <location>
        <begin position="131"/>
        <end position="225"/>
    </location>
</feature>
<dbReference type="GO" id="GO:0009279">
    <property type="term" value="C:cell outer membrane"/>
    <property type="evidence" value="ECO:0007669"/>
    <property type="project" value="UniProtKB-SubCell"/>
</dbReference>
<evidence type="ECO:0000256" key="10">
    <source>
        <dbReference type="RuleBase" id="RU003357"/>
    </source>
</evidence>
<dbReference type="SUPFAM" id="SSF56935">
    <property type="entry name" value="Porins"/>
    <property type="match status" value="1"/>
</dbReference>
<dbReference type="InterPro" id="IPR008969">
    <property type="entry name" value="CarboxyPept-like_regulatory"/>
</dbReference>
<keyword evidence="8 14" id="KW-0675">Receptor</keyword>
<dbReference type="EMBL" id="PYGD01000003">
    <property type="protein sequence ID" value="PSK92683.1"/>
    <property type="molecule type" value="Genomic_DNA"/>
</dbReference>
<evidence type="ECO:0000256" key="3">
    <source>
        <dbReference type="ARBA" id="ARBA00022452"/>
    </source>
</evidence>
<comment type="caution">
    <text evidence="14">The sequence shown here is derived from an EMBL/GenBank/DDBJ whole genome shotgun (WGS) entry which is preliminary data.</text>
</comment>
<organism evidence="14 15">
    <name type="scientific">Taibaiella chishuiensis</name>
    <dbReference type="NCBI Taxonomy" id="1434707"/>
    <lineage>
        <taxon>Bacteria</taxon>
        <taxon>Pseudomonadati</taxon>
        <taxon>Bacteroidota</taxon>
        <taxon>Chitinophagia</taxon>
        <taxon>Chitinophagales</taxon>
        <taxon>Chitinophagaceae</taxon>
        <taxon>Taibaiella</taxon>
    </lineage>
</organism>
<dbReference type="Gene3D" id="2.170.130.10">
    <property type="entry name" value="TonB-dependent receptor, plug domain"/>
    <property type="match status" value="1"/>
</dbReference>
<keyword evidence="3" id="KW-1134">Transmembrane beta strand</keyword>
<dbReference type="InterPro" id="IPR000531">
    <property type="entry name" value="Beta-barrel_TonB"/>
</dbReference>
<dbReference type="Proteomes" id="UP000240572">
    <property type="component" value="Unassembled WGS sequence"/>
</dbReference>
<dbReference type="PANTHER" id="PTHR30069">
    <property type="entry name" value="TONB-DEPENDENT OUTER MEMBRANE RECEPTOR"/>
    <property type="match status" value="1"/>
</dbReference>